<evidence type="ECO:0000313" key="2">
    <source>
        <dbReference type="Proteomes" id="UP001374952"/>
    </source>
</evidence>
<sequence>MNVLANSLVCLDKSICIKALRQQVKQETGLAVRRMDAFTLIALLTIFRAKDGLELTSRTGLYSCADYFSSDLMQSMLIDVHDCEAIKPLSFVASVGNAANYYIANAYFINGPNLFIGSDKSGMKKNQLLAKADMENGIIDNAILVVWHEDDKIRQCSVKIVENAGFSSERGKD</sequence>
<organism evidence="1 2">
    <name type="scientific">Pseudoalteromonas undina</name>
    <dbReference type="NCBI Taxonomy" id="43660"/>
    <lineage>
        <taxon>Bacteria</taxon>
        <taxon>Pseudomonadati</taxon>
        <taxon>Pseudomonadota</taxon>
        <taxon>Gammaproteobacteria</taxon>
        <taxon>Alteromonadales</taxon>
        <taxon>Pseudoalteromonadaceae</taxon>
        <taxon>Pseudoalteromonas</taxon>
    </lineage>
</organism>
<dbReference type="Proteomes" id="UP001374952">
    <property type="component" value="Unassembled WGS sequence"/>
</dbReference>
<keyword evidence="2" id="KW-1185">Reference proteome</keyword>
<proteinExistence type="predicted"/>
<gene>
    <name evidence="1" type="ORF">V6250_01390</name>
</gene>
<protein>
    <submittedName>
        <fullName evidence="1">Uncharacterized protein</fullName>
    </submittedName>
</protein>
<name>A0ACC6QZE9_9GAMM</name>
<comment type="caution">
    <text evidence="1">The sequence shown here is derived from an EMBL/GenBank/DDBJ whole genome shotgun (WGS) entry which is preliminary data.</text>
</comment>
<dbReference type="EMBL" id="JBAKAX010000001">
    <property type="protein sequence ID" value="MEL0602800.1"/>
    <property type="molecule type" value="Genomic_DNA"/>
</dbReference>
<reference evidence="1" key="1">
    <citation type="submission" date="2024-02" db="EMBL/GenBank/DDBJ databases">
        <title>Bacteria isolated from the canopy kelp, Nereocystis luetkeana.</title>
        <authorList>
            <person name="Pfister C.A."/>
            <person name="Younker I.T."/>
            <person name="Light S.H."/>
        </authorList>
    </citation>
    <scope>NUCLEOTIDE SEQUENCE</scope>
    <source>
        <strain evidence="1">TN.2.01</strain>
    </source>
</reference>
<accession>A0ACC6QZE9</accession>
<evidence type="ECO:0000313" key="1">
    <source>
        <dbReference type="EMBL" id="MEL0602800.1"/>
    </source>
</evidence>